<evidence type="ECO:0000313" key="9">
    <source>
        <dbReference type="EMBL" id="PJA47404.1"/>
    </source>
</evidence>
<comment type="caution">
    <text evidence="9">The sequence shown here is derived from an EMBL/GenBank/DDBJ whole genome shotgun (WGS) entry which is preliminary data.</text>
</comment>
<dbReference type="FunFam" id="1.10.240.10:FF:000005">
    <property type="entry name" value="Tryptophan--tRNA ligase"/>
    <property type="match status" value="1"/>
</dbReference>
<keyword evidence="5" id="KW-0067">ATP-binding</keyword>
<dbReference type="GO" id="GO:0006436">
    <property type="term" value="P:tryptophanyl-tRNA aminoacylation"/>
    <property type="evidence" value="ECO:0007669"/>
    <property type="project" value="TreeGrafter"/>
</dbReference>
<keyword evidence="4" id="KW-0547">Nucleotide-binding</keyword>
<keyword evidence="7" id="KW-0030">Aminoacyl-tRNA synthetase</keyword>
<evidence type="ECO:0000256" key="7">
    <source>
        <dbReference type="ARBA" id="ARBA00023146"/>
    </source>
</evidence>
<dbReference type="EC" id="6.1.1.2" evidence="2"/>
<dbReference type="Gene3D" id="1.10.240.10">
    <property type="entry name" value="Tyrosyl-Transfer RNA Synthetase"/>
    <property type="match status" value="1"/>
</dbReference>
<dbReference type="PANTHER" id="PTHR10055:SF1">
    <property type="entry name" value="TRYPTOPHAN--TRNA LIGASE, CYTOPLASMIC"/>
    <property type="match status" value="1"/>
</dbReference>
<comment type="similarity">
    <text evidence="1">Belongs to the class-I aminoacyl-tRNA synthetase family.</text>
</comment>
<sequence length="114" mass="13510">MDMYTDPNHIHASDPGKIEGNVVFTYLDIFDEDKEELKKIKEQYRRGGLGDVEIKNRLINILKNVISPIRIRRQEFAKKPEYIEKILREGTEKTQVIAKETMKKVREVIKINYF</sequence>
<keyword evidence="6" id="KW-0648">Protein biosynthesis</keyword>
<dbReference type="AlphaFoldDB" id="A0A2M7XHQ9"/>
<dbReference type="PANTHER" id="PTHR10055">
    <property type="entry name" value="TRYPTOPHANYL-TRNA SYNTHETASE"/>
    <property type="match status" value="1"/>
</dbReference>
<evidence type="ECO:0000256" key="5">
    <source>
        <dbReference type="ARBA" id="ARBA00022840"/>
    </source>
</evidence>
<dbReference type="GO" id="GO:0005737">
    <property type="term" value="C:cytoplasm"/>
    <property type="evidence" value="ECO:0007669"/>
    <property type="project" value="TreeGrafter"/>
</dbReference>
<accession>A0A2M7XHQ9</accession>
<evidence type="ECO:0000313" key="10">
    <source>
        <dbReference type="Proteomes" id="UP000229749"/>
    </source>
</evidence>
<protein>
    <recommendedName>
        <fullName evidence="2">tryptophan--tRNA ligase</fullName>
        <ecNumber evidence="2">6.1.1.2</ecNumber>
    </recommendedName>
</protein>
<evidence type="ECO:0000256" key="1">
    <source>
        <dbReference type="ARBA" id="ARBA00005594"/>
    </source>
</evidence>
<evidence type="ECO:0000256" key="3">
    <source>
        <dbReference type="ARBA" id="ARBA00022598"/>
    </source>
</evidence>
<organism evidence="9 10">
    <name type="scientific">Candidatus Uhrbacteria bacterium CG_4_9_14_3_um_filter_36_7</name>
    <dbReference type="NCBI Taxonomy" id="1975033"/>
    <lineage>
        <taxon>Bacteria</taxon>
        <taxon>Candidatus Uhriibacteriota</taxon>
    </lineage>
</organism>
<keyword evidence="3" id="KW-0436">Ligase</keyword>
<evidence type="ECO:0000256" key="4">
    <source>
        <dbReference type="ARBA" id="ARBA00022741"/>
    </source>
</evidence>
<reference evidence="10" key="1">
    <citation type="submission" date="2017-09" db="EMBL/GenBank/DDBJ databases">
        <title>Depth-based differentiation of microbial function through sediment-hosted aquifers and enrichment of novel symbionts in the deep terrestrial subsurface.</title>
        <authorList>
            <person name="Probst A.J."/>
            <person name="Ladd B."/>
            <person name="Jarett J.K."/>
            <person name="Geller-Mcgrath D.E."/>
            <person name="Sieber C.M.K."/>
            <person name="Emerson J.B."/>
            <person name="Anantharaman K."/>
            <person name="Thomas B.C."/>
            <person name="Malmstrom R."/>
            <person name="Stieglmeier M."/>
            <person name="Klingl A."/>
            <person name="Woyke T."/>
            <person name="Ryan C.M."/>
            <person name="Banfield J.F."/>
        </authorList>
    </citation>
    <scope>NUCLEOTIDE SEQUENCE [LARGE SCALE GENOMIC DNA]</scope>
</reference>
<name>A0A2M7XHQ9_9BACT</name>
<dbReference type="GO" id="GO:0004830">
    <property type="term" value="F:tryptophan-tRNA ligase activity"/>
    <property type="evidence" value="ECO:0007669"/>
    <property type="project" value="UniProtKB-EC"/>
</dbReference>
<evidence type="ECO:0000256" key="2">
    <source>
        <dbReference type="ARBA" id="ARBA00013161"/>
    </source>
</evidence>
<comment type="catalytic activity">
    <reaction evidence="8">
        <text>tRNA(Trp) + L-tryptophan + ATP = L-tryptophyl-tRNA(Trp) + AMP + diphosphate + H(+)</text>
        <dbReference type="Rhea" id="RHEA:24080"/>
        <dbReference type="Rhea" id="RHEA-COMP:9671"/>
        <dbReference type="Rhea" id="RHEA-COMP:9705"/>
        <dbReference type="ChEBI" id="CHEBI:15378"/>
        <dbReference type="ChEBI" id="CHEBI:30616"/>
        <dbReference type="ChEBI" id="CHEBI:33019"/>
        <dbReference type="ChEBI" id="CHEBI:57912"/>
        <dbReference type="ChEBI" id="CHEBI:78442"/>
        <dbReference type="ChEBI" id="CHEBI:78535"/>
        <dbReference type="ChEBI" id="CHEBI:456215"/>
        <dbReference type="EC" id="6.1.1.2"/>
    </reaction>
</comment>
<gene>
    <name evidence="9" type="ORF">CO172_01635</name>
</gene>
<evidence type="ECO:0000256" key="6">
    <source>
        <dbReference type="ARBA" id="ARBA00022917"/>
    </source>
</evidence>
<dbReference type="EMBL" id="PFWS01000023">
    <property type="protein sequence ID" value="PJA47404.1"/>
    <property type="molecule type" value="Genomic_DNA"/>
</dbReference>
<dbReference type="GO" id="GO:0005524">
    <property type="term" value="F:ATP binding"/>
    <property type="evidence" value="ECO:0007669"/>
    <property type="project" value="UniProtKB-KW"/>
</dbReference>
<dbReference type="SUPFAM" id="SSF52374">
    <property type="entry name" value="Nucleotidylyl transferase"/>
    <property type="match status" value="1"/>
</dbReference>
<evidence type="ECO:0000256" key="8">
    <source>
        <dbReference type="ARBA" id="ARBA00049929"/>
    </source>
</evidence>
<dbReference type="Proteomes" id="UP000229749">
    <property type="component" value="Unassembled WGS sequence"/>
</dbReference>
<proteinExistence type="inferred from homology"/>